<proteinExistence type="predicted"/>
<evidence type="ECO:0000256" key="1">
    <source>
        <dbReference type="SAM" id="Phobius"/>
    </source>
</evidence>
<dbReference type="AlphaFoldDB" id="A0A392TIZ4"/>
<dbReference type="Proteomes" id="UP000265520">
    <property type="component" value="Unassembled WGS sequence"/>
</dbReference>
<protein>
    <submittedName>
        <fullName evidence="2">Uncharacterized protein</fullName>
    </submittedName>
</protein>
<name>A0A392TIZ4_9FABA</name>
<reference evidence="2 3" key="1">
    <citation type="journal article" date="2018" name="Front. Plant Sci.">
        <title>Red Clover (Trifolium pratense) and Zigzag Clover (T. medium) - A Picture of Genomic Similarities and Differences.</title>
        <authorList>
            <person name="Dluhosova J."/>
            <person name="Istvanek J."/>
            <person name="Nedelnik J."/>
            <person name="Repkova J."/>
        </authorList>
    </citation>
    <scope>NUCLEOTIDE SEQUENCE [LARGE SCALE GENOMIC DNA]</scope>
    <source>
        <strain evidence="3">cv. 10/8</strain>
        <tissue evidence="2">Leaf</tissue>
    </source>
</reference>
<feature type="transmembrane region" description="Helical" evidence="1">
    <location>
        <begin position="21"/>
        <end position="38"/>
    </location>
</feature>
<keyword evidence="1" id="KW-0472">Membrane</keyword>
<feature type="non-terminal residue" evidence="2">
    <location>
        <position position="39"/>
    </location>
</feature>
<keyword evidence="3" id="KW-1185">Reference proteome</keyword>
<organism evidence="2 3">
    <name type="scientific">Trifolium medium</name>
    <dbReference type="NCBI Taxonomy" id="97028"/>
    <lineage>
        <taxon>Eukaryota</taxon>
        <taxon>Viridiplantae</taxon>
        <taxon>Streptophyta</taxon>
        <taxon>Embryophyta</taxon>
        <taxon>Tracheophyta</taxon>
        <taxon>Spermatophyta</taxon>
        <taxon>Magnoliopsida</taxon>
        <taxon>eudicotyledons</taxon>
        <taxon>Gunneridae</taxon>
        <taxon>Pentapetalae</taxon>
        <taxon>rosids</taxon>
        <taxon>fabids</taxon>
        <taxon>Fabales</taxon>
        <taxon>Fabaceae</taxon>
        <taxon>Papilionoideae</taxon>
        <taxon>50 kb inversion clade</taxon>
        <taxon>NPAAA clade</taxon>
        <taxon>Hologalegina</taxon>
        <taxon>IRL clade</taxon>
        <taxon>Trifolieae</taxon>
        <taxon>Trifolium</taxon>
    </lineage>
</organism>
<evidence type="ECO:0000313" key="2">
    <source>
        <dbReference type="EMBL" id="MCI61093.1"/>
    </source>
</evidence>
<keyword evidence="1" id="KW-0812">Transmembrane</keyword>
<evidence type="ECO:0000313" key="3">
    <source>
        <dbReference type="Proteomes" id="UP000265520"/>
    </source>
</evidence>
<dbReference type="EMBL" id="LXQA010593458">
    <property type="protein sequence ID" value="MCI61093.1"/>
    <property type="molecule type" value="Genomic_DNA"/>
</dbReference>
<keyword evidence="1" id="KW-1133">Transmembrane helix</keyword>
<comment type="caution">
    <text evidence="2">The sequence shown here is derived from an EMBL/GenBank/DDBJ whole genome shotgun (WGS) entry which is preliminary data.</text>
</comment>
<sequence length="39" mass="4157">MALDSSRTCSHSFCSRMNSPWRLIALTSATMIVSIGAPG</sequence>
<accession>A0A392TIZ4</accession>